<dbReference type="AlphaFoldDB" id="E4U6Q9"/>
<evidence type="ECO:0000313" key="2">
    <source>
        <dbReference type="EMBL" id="ADR35797.1"/>
    </source>
</evidence>
<accession>E4U6Q9</accession>
<dbReference type="NCBIfam" id="NF041518">
    <property type="entry name" value="choice_anch_Q"/>
    <property type="match status" value="1"/>
</dbReference>
<evidence type="ECO:0000313" key="3">
    <source>
        <dbReference type="Proteomes" id="UP000008722"/>
    </source>
</evidence>
<dbReference type="eggNOG" id="COG5434">
    <property type="taxonomic scope" value="Bacteria"/>
</dbReference>
<sequence length="560" mass="60538" precursor="true">MALRATRKRYPTIFLAFALALLAACNPAKENPPPGGSQPPPGAWVAPAGVPDPEFGIVEKLEDYYTRPDPWDEETPGWYYVDQYHPDASDARTYGTPAAPRATLPDPIPAGSVVEVHGRYDYAPTGYDVVQAEGTAEAPVFIVGDEPSGSGPALVTRKWVVKSSYTILEGFEFTDFGKVTFNYPSHHVALRNSELHDMAGKIGGGGRSDAERVRHIVIYNNKIHSQDGWDQNPDVDLDNHGIKFGSYTEDVWVLDNVGYHNGGSFIQIGDWGDGSTEALNRSRRFYVARNDLYANRQSPIGIKQATDVIISENVLHDNQKIQSNAAGQSGVVFQYGPERVWILFNRIYNSNSGITAGSNSGGTGQEQYIIGNVIYDIAVPPDFTYNPNTGWAPAAIMLAGGRNRHIVDNTIWNVDGGIHSPGGDGSLQIHGNLVANVRQGRHVFVELGNAVSASRITGNVFFQAGGAPTFRLGSTAFTGVAELDAAAQASGNLEADPLLADPAAGDLRPQAASPLVDSGSENDVYQRFFDLYGLDIRRDAAGTPRPQGAAWDRGAYEYVR</sequence>
<dbReference type="InterPro" id="IPR011050">
    <property type="entry name" value="Pectin_lyase_fold/virulence"/>
</dbReference>
<dbReference type="OrthoDB" id="9795486at2"/>
<dbReference type="KEGG" id="opr:Ocepr_0337"/>
<dbReference type="STRING" id="670487.Ocepr_0337"/>
<dbReference type="Proteomes" id="UP000008722">
    <property type="component" value="Chromosome"/>
</dbReference>
<evidence type="ECO:0008006" key="4">
    <source>
        <dbReference type="Google" id="ProtNLM"/>
    </source>
</evidence>
<keyword evidence="1" id="KW-0732">Signal</keyword>
<dbReference type="InterPro" id="IPR006626">
    <property type="entry name" value="PbH1"/>
</dbReference>
<dbReference type="InterPro" id="IPR059226">
    <property type="entry name" value="Choice_anch_Q_dom"/>
</dbReference>
<evidence type="ECO:0000256" key="1">
    <source>
        <dbReference type="SAM" id="SignalP"/>
    </source>
</evidence>
<feature type="chain" id="PRO_5003188614" description="Right handed beta helix domain-containing protein" evidence="1">
    <location>
        <begin position="31"/>
        <end position="560"/>
    </location>
</feature>
<feature type="signal peptide" evidence="1">
    <location>
        <begin position="1"/>
        <end position="30"/>
    </location>
</feature>
<protein>
    <recommendedName>
        <fullName evidence="4">Right handed beta helix domain-containing protein</fullName>
    </recommendedName>
</protein>
<reference evidence="3" key="1">
    <citation type="submission" date="2010-11" db="EMBL/GenBank/DDBJ databases">
        <title>The complete sequence of chromosome of Oceanithermus profundus DSM 14977.</title>
        <authorList>
            <consortium name="US DOE Joint Genome Institute (JGI-PGF)"/>
            <person name="Lucas S."/>
            <person name="Copeland A."/>
            <person name="Lapidus A."/>
            <person name="Bruce D."/>
            <person name="Goodwin L."/>
            <person name="Pitluck S."/>
            <person name="Kyrpides N."/>
            <person name="Mavromatis K."/>
            <person name="Pagani I."/>
            <person name="Ivanova N."/>
            <person name="Zhang X."/>
            <person name="Brettin T."/>
            <person name="Detter J.C."/>
            <person name="Tapia R."/>
            <person name="Han C."/>
            <person name="Land M."/>
            <person name="Hauser L."/>
            <person name="Markowitz V."/>
            <person name="Cheng J.-F."/>
            <person name="Hugenholtz P."/>
            <person name="Woyke T."/>
            <person name="Wu D."/>
            <person name="Tindall B."/>
            <person name="Faehnrich R."/>
            <person name="Brambilla E."/>
            <person name="Klenk H.-P."/>
            <person name="Eisen J.A."/>
        </authorList>
    </citation>
    <scope>NUCLEOTIDE SEQUENCE [LARGE SCALE GENOMIC DNA]</scope>
    <source>
        <strain evidence="3">DSM 14977 / NBRC 100410 / VKM B-2274 / 506</strain>
    </source>
</reference>
<dbReference type="SUPFAM" id="SSF51126">
    <property type="entry name" value="Pectin lyase-like"/>
    <property type="match status" value="1"/>
</dbReference>
<dbReference type="HOGENOM" id="CLU_498474_0_0_0"/>
<dbReference type="PROSITE" id="PS51257">
    <property type="entry name" value="PROKAR_LIPOPROTEIN"/>
    <property type="match status" value="1"/>
</dbReference>
<dbReference type="EMBL" id="CP002361">
    <property type="protein sequence ID" value="ADR35797.1"/>
    <property type="molecule type" value="Genomic_DNA"/>
</dbReference>
<dbReference type="InterPro" id="IPR012334">
    <property type="entry name" value="Pectin_lyas_fold"/>
</dbReference>
<organism evidence="2 3">
    <name type="scientific">Oceanithermus profundus (strain DSM 14977 / NBRC 100410 / VKM B-2274 / 506)</name>
    <dbReference type="NCBI Taxonomy" id="670487"/>
    <lineage>
        <taxon>Bacteria</taxon>
        <taxon>Thermotogati</taxon>
        <taxon>Deinococcota</taxon>
        <taxon>Deinococci</taxon>
        <taxon>Thermales</taxon>
        <taxon>Thermaceae</taxon>
        <taxon>Oceanithermus</taxon>
    </lineage>
</organism>
<gene>
    <name evidence="2" type="ordered locus">Ocepr_0337</name>
</gene>
<dbReference type="RefSeq" id="WP_013456967.1">
    <property type="nucleotide sequence ID" value="NC_014761.1"/>
</dbReference>
<keyword evidence="3" id="KW-1185">Reference proteome</keyword>
<proteinExistence type="predicted"/>
<name>E4U6Q9_OCEP5</name>
<reference evidence="2 3" key="2">
    <citation type="journal article" date="2011" name="Stand. Genomic Sci.">
        <title>Complete genome sequence of Oceanithermus profundus type strain (506).</title>
        <authorList>
            <person name="Pati A."/>
            <person name="Zhang X."/>
            <person name="Lapidus A."/>
            <person name="Nolan M."/>
            <person name="Lucas S."/>
            <person name="Del Rio T.G."/>
            <person name="Tice H."/>
            <person name="Cheng J.F."/>
            <person name="Tapia R."/>
            <person name="Han C."/>
            <person name="Goodwin L."/>
            <person name="Pitluck S."/>
            <person name="Liolios K."/>
            <person name="Pagani I."/>
            <person name="Ivanova N."/>
            <person name="Mavromatis K."/>
            <person name="Chen A."/>
            <person name="Palaniappan K."/>
            <person name="Hauser L."/>
            <person name="Jeffries C.D."/>
            <person name="Brambilla E.M."/>
            <person name="Rohl A."/>
            <person name="Mwirichia R."/>
            <person name="Rohde M."/>
            <person name="Tindall B.J."/>
            <person name="Sikorski J."/>
            <person name="Wirth R."/>
            <person name="Goker M."/>
            <person name="Woyke T."/>
            <person name="Detter J.C."/>
            <person name="Bristow J."/>
            <person name="Eisen J.A."/>
            <person name="Markowitz V."/>
            <person name="Hugenholtz P."/>
            <person name="Kyrpides N.C."/>
            <person name="Klenk H.P."/>
            <person name="Land M."/>
        </authorList>
    </citation>
    <scope>NUCLEOTIDE SEQUENCE [LARGE SCALE GENOMIC DNA]</scope>
    <source>
        <strain evidence="3">DSM 14977 / NBRC 100410 / VKM B-2274 / 506</strain>
    </source>
</reference>
<dbReference type="Gene3D" id="2.160.20.10">
    <property type="entry name" value="Single-stranded right-handed beta-helix, Pectin lyase-like"/>
    <property type="match status" value="1"/>
</dbReference>
<dbReference type="SMART" id="SM00710">
    <property type="entry name" value="PbH1"/>
    <property type="match status" value="6"/>
</dbReference>